<dbReference type="SUPFAM" id="SSF57850">
    <property type="entry name" value="RING/U-box"/>
    <property type="match status" value="1"/>
</dbReference>
<dbReference type="Pfam" id="PF08797">
    <property type="entry name" value="HIRAN"/>
    <property type="match status" value="1"/>
</dbReference>
<keyword evidence="2" id="KW-0378">Hydrolase</keyword>
<feature type="domain" description="RING-type" evidence="4">
    <location>
        <begin position="389"/>
        <end position="430"/>
    </location>
</feature>
<dbReference type="Gene3D" id="3.30.70.2330">
    <property type="match status" value="1"/>
</dbReference>
<reference evidence="5 6" key="1">
    <citation type="journal article" date="2014" name="Nat. Commun.">
        <title>Klebsormidium flaccidum genome reveals primary factors for plant terrestrial adaptation.</title>
        <authorList>
            <person name="Hori K."/>
            <person name="Maruyama F."/>
            <person name="Fujisawa T."/>
            <person name="Togashi T."/>
            <person name="Yamamoto N."/>
            <person name="Seo M."/>
            <person name="Sato S."/>
            <person name="Yamada T."/>
            <person name="Mori H."/>
            <person name="Tajima N."/>
            <person name="Moriyama T."/>
            <person name="Ikeuchi M."/>
            <person name="Watanabe M."/>
            <person name="Wada H."/>
            <person name="Kobayashi K."/>
            <person name="Saito M."/>
            <person name="Masuda T."/>
            <person name="Sasaki-Sekimoto Y."/>
            <person name="Mashiguchi K."/>
            <person name="Awai K."/>
            <person name="Shimojima M."/>
            <person name="Masuda S."/>
            <person name="Iwai M."/>
            <person name="Nobusawa T."/>
            <person name="Narise T."/>
            <person name="Kondo S."/>
            <person name="Saito H."/>
            <person name="Sato R."/>
            <person name="Murakawa M."/>
            <person name="Ihara Y."/>
            <person name="Oshima-Yamada Y."/>
            <person name="Ohtaka K."/>
            <person name="Satoh M."/>
            <person name="Sonobe K."/>
            <person name="Ishii M."/>
            <person name="Ohtani R."/>
            <person name="Kanamori-Sato M."/>
            <person name="Honoki R."/>
            <person name="Miyazaki D."/>
            <person name="Mochizuki H."/>
            <person name="Umetsu J."/>
            <person name="Higashi K."/>
            <person name="Shibata D."/>
            <person name="Kamiya Y."/>
            <person name="Sato N."/>
            <person name="Nakamura Y."/>
            <person name="Tabata S."/>
            <person name="Ida S."/>
            <person name="Kurokawa K."/>
            <person name="Ohta H."/>
        </authorList>
    </citation>
    <scope>NUCLEOTIDE SEQUENCE [LARGE SCALE GENOMIC DNA]</scope>
    <source>
        <strain evidence="5 6">NIES-2285</strain>
    </source>
</reference>
<dbReference type="InterPro" id="IPR013083">
    <property type="entry name" value="Znf_RING/FYVE/PHD"/>
</dbReference>
<dbReference type="AlphaFoldDB" id="A0A1Y1IHP6"/>
<keyword evidence="3" id="KW-0862">Zinc</keyword>
<gene>
    <name evidence="5" type="ORF">KFL_006340180</name>
</gene>
<dbReference type="GO" id="GO:0016818">
    <property type="term" value="F:hydrolase activity, acting on acid anhydrides, in phosphorus-containing anhydrides"/>
    <property type="evidence" value="ECO:0007669"/>
    <property type="project" value="InterPro"/>
</dbReference>
<sequence>MSLMESAVGVTFGKRPLYVRNLVPGQPLLLVREPDNPHDPNAIAIYDTLDNHLGYLPSWLARTLAAFLPPQGRLAARMERKAQAIIRLGSVHTPGSAHEKALSEAARPEGAATRLGGLQLYPHQAEDVICMAAVERMGPWRPFTAEMLTNICGSNTVRLEEPEEYVPPVFFPLTVVVASAANVYSWTEALVTHGGQRVIKVASRAELNSFDVKRDNLPGSCDVVVISRTFVRQLATRLRFMRVSRLILDDALDMGGGRFDIRCCFLWLIDHRVSDFLSHFSSLPSCVRSALAGLSLPSIEDPSPIIISHSQQEVDVSLGLEHPLHSFYHISRAYSCEVAHLPPLSAADCAEQLVVRHHIPIWKKEVAADMVEPGVRERLEAQLESDEGCMVCLEAYTGGGTCLLTCCTRLLCCTCVWKIVHTSGTCPNCRGAMEHKGAAVVMISDCLDNPLNVTHYFCSQMERKFEALSFLLSRIGLGGRVLIWTGCADHWDELTGMDFQDLFEYELNMQLVTFSGSGVQQRSRLIEYQGIGDTAIPDQLIRLSTVLDPHQTARGLNLDATTDLIFYSSPTQEQYDYVMSRVVNARTPGIRRRSGRRLKVHMMAENKAYLPAIRTSQEGIGSGRGVDPGAYELAIAQDLVTF</sequence>
<organism evidence="5 6">
    <name type="scientific">Klebsormidium nitens</name>
    <name type="common">Green alga</name>
    <name type="synonym">Ulothrix nitens</name>
    <dbReference type="NCBI Taxonomy" id="105231"/>
    <lineage>
        <taxon>Eukaryota</taxon>
        <taxon>Viridiplantae</taxon>
        <taxon>Streptophyta</taxon>
        <taxon>Klebsormidiophyceae</taxon>
        <taxon>Klebsormidiales</taxon>
        <taxon>Klebsormidiaceae</taxon>
        <taxon>Klebsormidium</taxon>
    </lineage>
</organism>
<dbReference type="SMART" id="SM00910">
    <property type="entry name" value="HIRAN"/>
    <property type="match status" value="1"/>
</dbReference>
<dbReference type="GO" id="GO:0003676">
    <property type="term" value="F:nucleic acid binding"/>
    <property type="evidence" value="ECO:0007669"/>
    <property type="project" value="InterPro"/>
</dbReference>
<keyword evidence="1" id="KW-0479">Metal-binding</keyword>
<dbReference type="EMBL" id="DF237583">
    <property type="protein sequence ID" value="GAQ90400.1"/>
    <property type="molecule type" value="Genomic_DNA"/>
</dbReference>
<name>A0A1Y1IHP6_KLENI</name>
<accession>A0A1Y1IHP6</accession>
<evidence type="ECO:0000259" key="4">
    <source>
        <dbReference type="PROSITE" id="PS50089"/>
    </source>
</evidence>
<evidence type="ECO:0000313" key="5">
    <source>
        <dbReference type="EMBL" id="GAQ90400.1"/>
    </source>
</evidence>
<protein>
    <recommendedName>
        <fullName evidence="4">RING-type domain-containing protein</fullName>
    </recommendedName>
</protein>
<dbReference type="Proteomes" id="UP000054558">
    <property type="component" value="Unassembled WGS sequence"/>
</dbReference>
<proteinExistence type="predicted"/>
<dbReference type="OrthoDB" id="513083at2759"/>
<dbReference type="PROSITE" id="PS50089">
    <property type="entry name" value="ZF_RING_2"/>
    <property type="match status" value="1"/>
</dbReference>
<evidence type="ECO:0000256" key="3">
    <source>
        <dbReference type="PROSITE-ProRule" id="PRU00175"/>
    </source>
</evidence>
<keyword evidence="6" id="KW-1185">Reference proteome</keyword>
<dbReference type="InterPro" id="IPR014905">
    <property type="entry name" value="HIRAN"/>
</dbReference>
<dbReference type="InterPro" id="IPR001841">
    <property type="entry name" value="Znf_RING"/>
</dbReference>
<evidence type="ECO:0000256" key="2">
    <source>
        <dbReference type="ARBA" id="ARBA00022801"/>
    </source>
</evidence>
<evidence type="ECO:0000256" key="1">
    <source>
        <dbReference type="ARBA" id="ARBA00022723"/>
    </source>
</evidence>
<dbReference type="GO" id="GO:0008270">
    <property type="term" value="F:zinc ion binding"/>
    <property type="evidence" value="ECO:0007669"/>
    <property type="project" value="UniProtKB-KW"/>
</dbReference>
<dbReference type="Gene3D" id="3.30.40.10">
    <property type="entry name" value="Zinc/RING finger domain, C3HC4 (zinc finger)"/>
    <property type="match status" value="1"/>
</dbReference>
<keyword evidence="3" id="KW-0863">Zinc-finger</keyword>
<evidence type="ECO:0000313" key="6">
    <source>
        <dbReference type="Proteomes" id="UP000054558"/>
    </source>
</evidence>